<dbReference type="Gene3D" id="3.20.80.10">
    <property type="entry name" value="Regulatory factor, effector binding domain"/>
    <property type="match status" value="1"/>
</dbReference>
<dbReference type="InterPro" id="IPR011256">
    <property type="entry name" value="Reg_factor_effector_dom_sf"/>
</dbReference>
<organism evidence="1 2">
    <name type="scientific">Streptomyces marianii</name>
    <dbReference type="NCBI Taxonomy" id="1817406"/>
    <lineage>
        <taxon>Bacteria</taxon>
        <taxon>Bacillati</taxon>
        <taxon>Actinomycetota</taxon>
        <taxon>Actinomycetes</taxon>
        <taxon>Kitasatosporales</taxon>
        <taxon>Streptomycetaceae</taxon>
        <taxon>Streptomyces</taxon>
    </lineage>
</organism>
<dbReference type="OrthoDB" id="64208at2"/>
<evidence type="ECO:0000313" key="2">
    <source>
        <dbReference type="Proteomes" id="UP000305921"/>
    </source>
</evidence>
<accession>A0A5R9E330</accession>
<evidence type="ECO:0000313" key="1">
    <source>
        <dbReference type="EMBL" id="TLQ44320.1"/>
    </source>
</evidence>
<dbReference type="Proteomes" id="UP000305921">
    <property type="component" value="Unassembled WGS sequence"/>
</dbReference>
<protein>
    <submittedName>
        <fullName evidence="1">GyrI-like domain-containing protein</fullName>
    </submittedName>
</protein>
<gene>
    <name evidence="1" type="ORF">FEF34_15370</name>
</gene>
<name>A0A5R9E330_9ACTN</name>
<dbReference type="SUPFAM" id="SSF55136">
    <property type="entry name" value="Probable bacterial effector-binding domain"/>
    <property type="match status" value="1"/>
</dbReference>
<proteinExistence type="predicted"/>
<dbReference type="EMBL" id="VAWE01000001">
    <property type="protein sequence ID" value="TLQ44320.1"/>
    <property type="molecule type" value="Genomic_DNA"/>
</dbReference>
<dbReference type="RefSeq" id="WP_138053691.1">
    <property type="nucleotide sequence ID" value="NZ_VAWE01000001.1"/>
</dbReference>
<comment type="caution">
    <text evidence="1">The sequence shown here is derived from an EMBL/GenBank/DDBJ whole genome shotgun (WGS) entry which is preliminary data.</text>
</comment>
<sequence length="74" mass="7918">MDTGWDVETGAPVVSATARGHIAVGSLPAGRYGALDTHGHPDGLFDAVTRLREWATEQGLERETTAVRVRSRST</sequence>
<keyword evidence="2" id="KW-1185">Reference proteome</keyword>
<reference evidence="1 2" key="1">
    <citation type="submission" date="2019-05" db="EMBL/GenBank/DDBJ databases">
        <title>Streptomyces marianii sp. nov., a novel marine actinomycete from southern coast of India.</title>
        <authorList>
            <person name="Iniyan A.M."/>
            <person name="Wink J."/>
            <person name="Ramprasad E."/>
            <person name="Ramana C.V."/>
            <person name="Bunk B."/>
            <person name="Sproer C."/>
            <person name="Joseph F.-J.R.S."/>
            <person name="Vincent S.G.P."/>
        </authorList>
    </citation>
    <scope>NUCLEOTIDE SEQUENCE [LARGE SCALE GENOMIC DNA]</scope>
    <source>
        <strain evidence="1 2">ICN19</strain>
    </source>
</reference>
<dbReference type="AlphaFoldDB" id="A0A5R9E330"/>